<dbReference type="PROSITE" id="PS00086">
    <property type="entry name" value="CYTOCHROME_P450"/>
    <property type="match status" value="1"/>
</dbReference>
<evidence type="ECO:0000313" key="10">
    <source>
        <dbReference type="Proteomes" id="UP001415857"/>
    </source>
</evidence>
<dbReference type="AlphaFoldDB" id="A0AAP0RK93"/>
<proteinExistence type="inferred from homology"/>
<keyword evidence="2 8" id="KW-0812">Transmembrane</keyword>
<dbReference type="GO" id="GO:0016705">
    <property type="term" value="F:oxidoreductase activity, acting on paired donors, with incorporation or reduction of molecular oxygen"/>
    <property type="evidence" value="ECO:0007669"/>
    <property type="project" value="InterPro"/>
</dbReference>
<protein>
    <recommendedName>
        <fullName evidence="11">Cytochrome P450</fullName>
    </recommendedName>
</protein>
<dbReference type="EMBL" id="JBBPBK010000009">
    <property type="protein sequence ID" value="KAK9278687.1"/>
    <property type="molecule type" value="Genomic_DNA"/>
</dbReference>
<evidence type="ECO:0008006" key="11">
    <source>
        <dbReference type="Google" id="ProtNLM"/>
    </source>
</evidence>
<dbReference type="PRINTS" id="PR00463">
    <property type="entry name" value="EP450I"/>
</dbReference>
<feature type="transmembrane region" description="Helical" evidence="8">
    <location>
        <begin position="44"/>
        <end position="65"/>
    </location>
</feature>
<dbReference type="Gene3D" id="1.10.630.10">
    <property type="entry name" value="Cytochrome P450"/>
    <property type="match status" value="1"/>
</dbReference>
<feature type="binding site" description="axial binding residue" evidence="6">
    <location>
        <position position="429"/>
    </location>
    <ligand>
        <name>heme</name>
        <dbReference type="ChEBI" id="CHEBI:30413"/>
    </ligand>
    <ligandPart>
        <name>Fe</name>
        <dbReference type="ChEBI" id="CHEBI:18248"/>
    </ligandPart>
</feature>
<dbReference type="InterPro" id="IPR002401">
    <property type="entry name" value="Cyt_P450_E_grp-I"/>
</dbReference>
<comment type="subcellular location">
    <subcellularLocation>
        <location evidence="1">Membrane</location>
        <topology evidence="1">Single-pass membrane protein</topology>
    </subcellularLocation>
</comment>
<keyword evidence="10" id="KW-1185">Reference proteome</keyword>
<keyword evidence="4 8" id="KW-1133">Transmembrane helix</keyword>
<evidence type="ECO:0000256" key="3">
    <source>
        <dbReference type="ARBA" id="ARBA00022723"/>
    </source>
</evidence>
<feature type="transmembrane region" description="Helical" evidence="8">
    <location>
        <begin position="86"/>
        <end position="108"/>
    </location>
</feature>
<dbReference type="GO" id="GO:0020037">
    <property type="term" value="F:heme binding"/>
    <property type="evidence" value="ECO:0007669"/>
    <property type="project" value="InterPro"/>
</dbReference>
<dbReference type="GO" id="GO:0016132">
    <property type="term" value="P:brassinosteroid biosynthetic process"/>
    <property type="evidence" value="ECO:0007669"/>
    <property type="project" value="TreeGrafter"/>
</dbReference>
<dbReference type="GO" id="GO:0004497">
    <property type="term" value="F:monooxygenase activity"/>
    <property type="evidence" value="ECO:0007669"/>
    <property type="project" value="UniProtKB-KW"/>
</dbReference>
<evidence type="ECO:0000256" key="2">
    <source>
        <dbReference type="ARBA" id="ARBA00022692"/>
    </source>
</evidence>
<dbReference type="GO" id="GO:0016020">
    <property type="term" value="C:membrane"/>
    <property type="evidence" value="ECO:0007669"/>
    <property type="project" value="UniProtKB-SubCell"/>
</dbReference>
<dbReference type="PANTHER" id="PTHR24286">
    <property type="entry name" value="CYTOCHROME P450 26"/>
    <property type="match status" value="1"/>
</dbReference>
<dbReference type="InterPro" id="IPR017972">
    <property type="entry name" value="Cyt_P450_CS"/>
</dbReference>
<keyword evidence="3 6" id="KW-0479">Metal-binding</keyword>
<gene>
    <name evidence="9" type="ORF">L1049_028261</name>
</gene>
<evidence type="ECO:0000256" key="6">
    <source>
        <dbReference type="PIRSR" id="PIRSR602401-1"/>
    </source>
</evidence>
<accession>A0AAP0RK93</accession>
<dbReference type="PANTHER" id="PTHR24286:SF12">
    <property type="entry name" value="CYTOCHROME P450 FAMILY PROTEIN, EXPRESSED"/>
    <property type="match status" value="1"/>
</dbReference>
<keyword evidence="6 7" id="KW-0349">Heme</keyword>
<comment type="caution">
    <text evidence="9">The sequence shown here is derived from an EMBL/GenBank/DDBJ whole genome shotgun (WGS) entry which is preliminary data.</text>
</comment>
<dbReference type="SUPFAM" id="SSF48264">
    <property type="entry name" value="Cytochrome P450"/>
    <property type="match status" value="1"/>
</dbReference>
<reference evidence="9 10" key="1">
    <citation type="journal article" date="2024" name="Plant J.">
        <title>Genome sequences and population genomics reveal climatic adaptation and genomic divergence between two closely related sweetgum species.</title>
        <authorList>
            <person name="Xu W.Q."/>
            <person name="Ren C.Q."/>
            <person name="Zhang X.Y."/>
            <person name="Comes H.P."/>
            <person name="Liu X.H."/>
            <person name="Li Y.G."/>
            <person name="Kettle C.J."/>
            <person name="Jalonen R."/>
            <person name="Gaisberger H."/>
            <person name="Ma Y.Z."/>
            <person name="Qiu Y.X."/>
        </authorList>
    </citation>
    <scope>NUCLEOTIDE SEQUENCE [LARGE SCALE GENOMIC DNA]</scope>
    <source>
        <strain evidence="9">Hangzhou</strain>
    </source>
</reference>
<name>A0AAP0RK93_LIQFO</name>
<keyword evidence="7" id="KW-0560">Oxidoreductase</keyword>
<evidence type="ECO:0000313" key="9">
    <source>
        <dbReference type="EMBL" id="KAK9278687.1"/>
    </source>
</evidence>
<dbReference type="InterPro" id="IPR001128">
    <property type="entry name" value="Cyt_P450"/>
</dbReference>
<dbReference type="GO" id="GO:0016125">
    <property type="term" value="P:sterol metabolic process"/>
    <property type="evidence" value="ECO:0007669"/>
    <property type="project" value="TreeGrafter"/>
</dbReference>
<comment type="cofactor">
    <cofactor evidence="6">
        <name>heme</name>
        <dbReference type="ChEBI" id="CHEBI:30413"/>
    </cofactor>
</comment>
<evidence type="ECO:0000256" key="7">
    <source>
        <dbReference type="RuleBase" id="RU000461"/>
    </source>
</evidence>
<dbReference type="GO" id="GO:0005506">
    <property type="term" value="F:iron ion binding"/>
    <property type="evidence" value="ECO:0007669"/>
    <property type="project" value="InterPro"/>
</dbReference>
<evidence type="ECO:0000256" key="8">
    <source>
        <dbReference type="SAM" id="Phobius"/>
    </source>
</evidence>
<evidence type="ECO:0000256" key="5">
    <source>
        <dbReference type="ARBA" id="ARBA00023004"/>
    </source>
</evidence>
<dbReference type="GO" id="GO:0010268">
    <property type="term" value="P:brassinosteroid homeostasis"/>
    <property type="evidence" value="ECO:0007669"/>
    <property type="project" value="TreeGrafter"/>
</dbReference>
<evidence type="ECO:0000256" key="4">
    <source>
        <dbReference type="ARBA" id="ARBA00022989"/>
    </source>
</evidence>
<dbReference type="Pfam" id="PF00067">
    <property type="entry name" value="p450"/>
    <property type="match status" value="1"/>
</dbReference>
<keyword evidence="8" id="KW-0472">Membrane</keyword>
<organism evidence="9 10">
    <name type="scientific">Liquidambar formosana</name>
    <name type="common">Formosan gum</name>
    <dbReference type="NCBI Taxonomy" id="63359"/>
    <lineage>
        <taxon>Eukaryota</taxon>
        <taxon>Viridiplantae</taxon>
        <taxon>Streptophyta</taxon>
        <taxon>Embryophyta</taxon>
        <taxon>Tracheophyta</taxon>
        <taxon>Spermatophyta</taxon>
        <taxon>Magnoliopsida</taxon>
        <taxon>eudicotyledons</taxon>
        <taxon>Gunneridae</taxon>
        <taxon>Pentapetalae</taxon>
        <taxon>Saxifragales</taxon>
        <taxon>Altingiaceae</taxon>
        <taxon>Liquidambar</taxon>
    </lineage>
</organism>
<dbReference type="InterPro" id="IPR036396">
    <property type="entry name" value="Cyt_P450_sf"/>
</dbReference>
<comment type="similarity">
    <text evidence="7">Belongs to the cytochrome P450 family.</text>
</comment>
<keyword evidence="5 6" id="KW-0408">Iron</keyword>
<sequence>MGIWLTLLFGIVPLLGWLLRWWNEFWYVFPLRKQCSSAGTNLPPGHMGIPFFGELFTFLWYFMVVRHPDDFINSKRRKYGDGVGMYRTYLFGSPTIIACFPSINQFVFNSSDLFVGEWPTAEPVLGRNALVVAQGKAHARLKSHVINAINRPDALRRIALLVQPRVRAALQSWAQNGKINAHDETKKLTFENIVKLFVSYEPGPLLDTISQLFVGILQGVRSKPPTTAYQHAVQCRKDIEEIFRVELEKRKNQNRTETMDDLMDRMMQTEDDEGNNLLDEEMLDNIINLMVAGYESTALSSMWAIYYLAKFPNVLKKLREENMAISQNKKGDFITSEDVSKMKYTSKVCMHQFYEKTHTSCFFFSGKDDAWILLAGYKIPKGWKVILWLRYLHTNPENFEDPMCFNPDRWNESPKPGTYRVFGGGPRICAGNMLARLQISILLHHLAVGYNFWHGDISKSLWWSPEFMKPIAGRLIGAKDE</sequence>
<keyword evidence="7" id="KW-0503">Monooxygenase</keyword>
<evidence type="ECO:0000256" key="1">
    <source>
        <dbReference type="ARBA" id="ARBA00004167"/>
    </source>
</evidence>
<dbReference type="Proteomes" id="UP001415857">
    <property type="component" value="Unassembled WGS sequence"/>
</dbReference>
<dbReference type="PRINTS" id="PR00385">
    <property type="entry name" value="P450"/>
</dbReference>